<reference evidence="3 4" key="1">
    <citation type="journal article" date="2019" name="G3 (Bethesda)">
        <title>Sequencing of a Wild Apple (Malus baccata) Genome Unravels the Differences Between Cultivated and Wild Apple Species Regarding Disease Resistance and Cold Tolerance.</title>
        <authorList>
            <person name="Chen X."/>
        </authorList>
    </citation>
    <scope>NUCLEOTIDE SEQUENCE [LARGE SCALE GENOMIC DNA]</scope>
    <source>
        <strain evidence="4">cv. Shandingzi</strain>
        <tissue evidence="3">Leaves</tissue>
    </source>
</reference>
<keyword evidence="4" id="KW-1185">Reference proteome</keyword>
<evidence type="ECO:0000313" key="4">
    <source>
        <dbReference type="Proteomes" id="UP000315295"/>
    </source>
</evidence>
<name>A0A540K4U9_MALBA</name>
<dbReference type="PANTHER" id="PTHR33659">
    <property type="entry name" value="PROTEIN, PUTATIVE-RELATED-RELATED"/>
    <property type="match status" value="1"/>
</dbReference>
<keyword evidence="1" id="KW-0812">Transmembrane</keyword>
<keyword evidence="1" id="KW-1133">Transmembrane helix</keyword>
<accession>A0A540K4U9</accession>
<feature type="chain" id="PRO_5021953055" evidence="2">
    <location>
        <begin position="28"/>
        <end position="67"/>
    </location>
</feature>
<keyword evidence="1" id="KW-0472">Membrane</keyword>
<sequence>MACFGTIPAKVLVIMVAALLYATKITADDSAITPSPLLETGAAFALPVCMASIFSSVLVSLTAFVFC</sequence>
<dbReference type="EMBL" id="VIEB01004268">
    <property type="protein sequence ID" value="TQD69249.1"/>
    <property type="molecule type" value="Genomic_DNA"/>
</dbReference>
<feature type="transmembrane region" description="Helical" evidence="1">
    <location>
        <begin position="43"/>
        <end position="66"/>
    </location>
</feature>
<protein>
    <submittedName>
        <fullName evidence="3">Uncharacterized protein</fullName>
    </submittedName>
</protein>
<evidence type="ECO:0000256" key="2">
    <source>
        <dbReference type="SAM" id="SignalP"/>
    </source>
</evidence>
<proteinExistence type="predicted"/>
<organism evidence="3 4">
    <name type="scientific">Malus baccata</name>
    <name type="common">Siberian crab apple</name>
    <name type="synonym">Pyrus baccata</name>
    <dbReference type="NCBI Taxonomy" id="106549"/>
    <lineage>
        <taxon>Eukaryota</taxon>
        <taxon>Viridiplantae</taxon>
        <taxon>Streptophyta</taxon>
        <taxon>Embryophyta</taxon>
        <taxon>Tracheophyta</taxon>
        <taxon>Spermatophyta</taxon>
        <taxon>Magnoliopsida</taxon>
        <taxon>eudicotyledons</taxon>
        <taxon>Gunneridae</taxon>
        <taxon>Pentapetalae</taxon>
        <taxon>rosids</taxon>
        <taxon>fabids</taxon>
        <taxon>Rosales</taxon>
        <taxon>Rosaceae</taxon>
        <taxon>Amygdaloideae</taxon>
        <taxon>Maleae</taxon>
        <taxon>Malus</taxon>
    </lineage>
</organism>
<gene>
    <name evidence="3" type="ORF">C1H46_045218</name>
</gene>
<dbReference type="PANTHER" id="PTHR33659:SF7">
    <property type="entry name" value="PROTEIN, PUTATIVE-RELATED"/>
    <property type="match status" value="1"/>
</dbReference>
<evidence type="ECO:0000256" key="1">
    <source>
        <dbReference type="SAM" id="Phobius"/>
    </source>
</evidence>
<dbReference type="Proteomes" id="UP000315295">
    <property type="component" value="Unassembled WGS sequence"/>
</dbReference>
<keyword evidence="2" id="KW-0732">Signal</keyword>
<dbReference type="AlphaFoldDB" id="A0A540K4U9"/>
<comment type="caution">
    <text evidence="3">The sequence shown here is derived from an EMBL/GenBank/DDBJ whole genome shotgun (WGS) entry which is preliminary data.</text>
</comment>
<feature type="signal peptide" evidence="2">
    <location>
        <begin position="1"/>
        <end position="27"/>
    </location>
</feature>
<evidence type="ECO:0000313" key="3">
    <source>
        <dbReference type="EMBL" id="TQD69249.1"/>
    </source>
</evidence>